<dbReference type="OrthoDB" id="9791752at2"/>
<dbReference type="GO" id="GO:0003677">
    <property type="term" value="F:DNA binding"/>
    <property type="evidence" value="ECO:0007669"/>
    <property type="project" value="UniProtKB-KW"/>
</dbReference>
<dbReference type="SMART" id="SM00346">
    <property type="entry name" value="HTH_ICLR"/>
    <property type="match status" value="1"/>
</dbReference>
<name>A0A4R3K2U0_9FIRM</name>
<dbReference type="PROSITE" id="PS51077">
    <property type="entry name" value="HTH_ICLR"/>
    <property type="match status" value="1"/>
</dbReference>
<dbReference type="InterPro" id="IPR036388">
    <property type="entry name" value="WH-like_DNA-bd_sf"/>
</dbReference>
<dbReference type="Pfam" id="PF09339">
    <property type="entry name" value="HTH_IclR"/>
    <property type="match status" value="1"/>
</dbReference>
<dbReference type="Gene3D" id="1.10.10.10">
    <property type="entry name" value="Winged helix-like DNA-binding domain superfamily/Winged helix DNA-binding domain"/>
    <property type="match status" value="1"/>
</dbReference>
<dbReference type="SUPFAM" id="SSF55781">
    <property type="entry name" value="GAF domain-like"/>
    <property type="match status" value="1"/>
</dbReference>
<evidence type="ECO:0000256" key="2">
    <source>
        <dbReference type="ARBA" id="ARBA00023125"/>
    </source>
</evidence>
<reference evidence="6 7" key="1">
    <citation type="submission" date="2019-03" db="EMBL/GenBank/DDBJ databases">
        <title>Genomic Encyclopedia of Type Strains, Phase IV (KMG-IV): sequencing the most valuable type-strain genomes for metagenomic binning, comparative biology and taxonomic classification.</title>
        <authorList>
            <person name="Goeker M."/>
        </authorList>
    </citation>
    <scope>NUCLEOTIDE SEQUENCE [LARGE SCALE GENOMIC DNA]</scope>
    <source>
        <strain evidence="6 7">DSM 20467</strain>
    </source>
</reference>
<gene>
    <name evidence="6" type="ORF">EDC37_12015</name>
</gene>
<dbReference type="InterPro" id="IPR036390">
    <property type="entry name" value="WH_DNA-bd_sf"/>
</dbReference>
<keyword evidence="2" id="KW-0238">DNA-binding</keyword>
<keyword evidence="7" id="KW-1185">Reference proteome</keyword>
<evidence type="ECO:0000313" key="6">
    <source>
        <dbReference type="EMBL" id="TCS76770.1"/>
    </source>
</evidence>
<dbReference type="InterPro" id="IPR005471">
    <property type="entry name" value="Tscrpt_reg_IclR_N"/>
</dbReference>
<keyword evidence="1" id="KW-0805">Transcription regulation</keyword>
<protein>
    <submittedName>
        <fullName evidence="6">IclR family transcriptional regulator</fullName>
    </submittedName>
</protein>
<dbReference type="GO" id="GO:0003700">
    <property type="term" value="F:DNA-binding transcription factor activity"/>
    <property type="evidence" value="ECO:0007669"/>
    <property type="project" value="TreeGrafter"/>
</dbReference>
<dbReference type="InterPro" id="IPR029016">
    <property type="entry name" value="GAF-like_dom_sf"/>
</dbReference>
<dbReference type="PANTHER" id="PTHR30136">
    <property type="entry name" value="HELIX-TURN-HELIX TRANSCRIPTIONAL REGULATOR, ICLR FAMILY"/>
    <property type="match status" value="1"/>
</dbReference>
<dbReference type="EMBL" id="SMAA01000020">
    <property type="protein sequence ID" value="TCS76770.1"/>
    <property type="molecule type" value="Genomic_DNA"/>
</dbReference>
<organism evidence="6 7">
    <name type="scientific">Pectinatus cerevisiiphilus</name>
    <dbReference type="NCBI Taxonomy" id="86956"/>
    <lineage>
        <taxon>Bacteria</taxon>
        <taxon>Bacillati</taxon>
        <taxon>Bacillota</taxon>
        <taxon>Negativicutes</taxon>
        <taxon>Selenomonadales</taxon>
        <taxon>Selenomonadaceae</taxon>
        <taxon>Pectinatus</taxon>
    </lineage>
</organism>
<evidence type="ECO:0000259" key="4">
    <source>
        <dbReference type="PROSITE" id="PS51077"/>
    </source>
</evidence>
<dbReference type="Proteomes" id="UP000295188">
    <property type="component" value="Unassembled WGS sequence"/>
</dbReference>
<dbReference type="Gene3D" id="3.30.450.40">
    <property type="match status" value="1"/>
</dbReference>
<feature type="domain" description="HTH iclR-type" evidence="4">
    <location>
        <begin position="3"/>
        <end position="65"/>
    </location>
</feature>
<evidence type="ECO:0000256" key="3">
    <source>
        <dbReference type="ARBA" id="ARBA00023163"/>
    </source>
</evidence>
<dbReference type="Pfam" id="PF01614">
    <property type="entry name" value="IclR_C"/>
    <property type="match status" value="1"/>
</dbReference>
<dbReference type="AlphaFoldDB" id="A0A4R3K2U0"/>
<sequence length="251" mass="28325">MAHKPTERVLSVLSLLATHPEGLTLTQITKLLCIPKSTLFPILQEMVQEKFLHLSEKENLYFIGIAAYCIGAAYEYDKTLLPYIKSIMNKISQEINEMCQVGVLDGPNILYILKQDPDVAHTIKIISYIGKKLPAYCTALGKALLCQYTLKELKNLYPNGLVPQTKNTVIDFDKLYKQLQLIKSTQVASEFEEVTEQLCCFAVPIRLPNSRQYAMSISMPLFRATKEKIALAQKLLLQAKSSIESFNMSVD</sequence>
<accession>A0A4R3K2U0</accession>
<keyword evidence="3" id="KW-0804">Transcription</keyword>
<dbReference type="InterPro" id="IPR014757">
    <property type="entry name" value="Tscrpt_reg_IclR_C"/>
</dbReference>
<dbReference type="InterPro" id="IPR050707">
    <property type="entry name" value="HTH_MetabolicPath_Reg"/>
</dbReference>
<dbReference type="PANTHER" id="PTHR30136:SF24">
    <property type="entry name" value="HTH-TYPE TRANSCRIPTIONAL REPRESSOR ALLR"/>
    <property type="match status" value="1"/>
</dbReference>
<feature type="domain" description="IclR-ED" evidence="5">
    <location>
        <begin position="66"/>
        <end position="251"/>
    </location>
</feature>
<proteinExistence type="predicted"/>
<dbReference type="SUPFAM" id="SSF46785">
    <property type="entry name" value="Winged helix' DNA-binding domain"/>
    <property type="match status" value="1"/>
</dbReference>
<comment type="caution">
    <text evidence="6">The sequence shown here is derived from an EMBL/GenBank/DDBJ whole genome shotgun (WGS) entry which is preliminary data.</text>
</comment>
<evidence type="ECO:0000259" key="5">
    <source>
        <dbReference type="PROSITE" id="PS51078"/>
    </source>
</evidence>
<dbReference type="RefSeq" id="WP_132551229.1">
    <property type="nucleotide sequence ID" value="NZ_SMAA01000020.1"/>
</dbReference>
<evidence type="ECO:0000313" key="7">
    <source>
        <dbReference type="Proteomes" id="UP000295188"/>
    </source>
</evidence>
<evidence type="ECO:0000256" key="1">
    <source>
        <dbReference type="ARBA" id="ARBA00023015"/>
    </source>
</evidence>
<dbReference type="GO" id="GO:0045892">
    <property type="term" value="P:negative regulation of DNA-templated transcription"/>
    <property type="evidence" value="ECO:0007669"/>
    <property type="project" value="TreeGrafter"/>
</dbReference>
<dbReference type="PROSITE" id="PS51078">
    <property type="entry name" value="ICLR_ED"/>
    <property type="match status" value="1"/>
</dbReference>